<dbReference type="EMBL" id="FR796440">
    <property type="protein sequence ID" value="CAM65785.1"/>
    <property type="molecule type" value="Genomic_DNA"/>
</dbReference>
<sequence>MRIFLSSAVPRTGWSLRRRRADPLCVVAAALVAASLSCADGQRLIHGPPRLSSTWRRGARRLPGPSAFLPASSAVAASLTAQCRGVSSTTSTSADATAAAASAAAAVAALSTGTKLRHRRGAHRKRGRVSATAAAATTPPLNAPLGDGANGSFSVVDPVVPASVLVNPSNTSSEPLRRRAVKSSDAAVTDARLCALGDTEAEAEPPVVTAAAHLNGFGKSANKPSTTPQPAGEADAAESVPAPSVTAVVAAEMPSPCRKRKSGTAKRGTRGRRAAVETTVELVAVAAAPAAASSPAAATLLAEAPAEAIKMAAAVSRERLSRGLNKRRSRRSGAGTVTAASAGDAEADEVVTAGVTVVPSVAVNPNLASSLTAGAVEGEGGTPSVDPVRAAALPPAPQHLDATGRVVASDADAVEGRVSSGSRKRIARQARQKYVEEPANARSSGVVLDNYKDGSAADVDKNPDEISEDGGARPSGRLRRASSRTRSGKRLRAKAPTAAASTLVEDAIAASVAKAVAEGVIGAAGQAPATGAATAGGATLASFSLLTAATSHKPASKTTTTTTTITSADTKVPCAPTAEVESLEPKTDADGEGPAEAISSTAASRAPRNRERAGGKRMKKRLLAPAAVAAASAAVVAAPPPPPMAAAADDGKTATTPRPADSFKRLFDTVDAAKGISSLALKKRLAAQIVRRRWQLQRGLTLSPQALLSTATPAADEAGVMATSAAAKADEGAAAVTAPKSSAPSPTSPRRRLLQGKKSASLEASASSPIAAAPLPEKPAQSDEAAVAGGAKSKSRITKKGGKRGGSAARKNSGHRVAMAAAASVAPVAEPTKAAEVEDPASDADREADVAAAMAAAVELVSKPEVIDDEFSLAPQACDDAAAHATPKSHSPSALAAGRASQQQELLQSAGVSKVAYGASGGSSANGSGNHAGSSGSSNGGKGGKGANSKDTLFFPDYRERVVQIFEQLTQINSALGERFKSQLYGRTVERFKRGDKVFQLLPPNLLPLPEEDPKKKAIIEALYKDDPAAQKKRVEEVERNRAKRSLVLSSDNLIPGLGTKLREKVIEILVTGGLEELHRQEAKPIIRAIRELTQVHGVGPRTAIDYFKKYGISTVAQLRDYAIKAGELDMSNKDSGKPSNLVVCADKSKFHLNDAQRLGLVYYEDMCHRIPHEEGRLHEAFMKLRMRKYLGKDYELVVCGSYRRQVESAGDIDVLITHKRSATEGGGRPLLPPSEVLGSFLAGLKADKYIEATLAQGPTKFMGLCRLRAMGTESVSAATGKGKTAKTNGKAPTKFRARRLDVRYVDSDSFPAAMLYFTGSKNFNVIMRSEAIKKHCVLNEYGLFRKPTRKQMQHYSVVQKNPDMSFHDMITRLARFDLSAIKDEENELASGSSAEAGGGASGATAAGSGASGDADGAASKKVTAAFKKIKKKGKEKTKQELAELREMAKIVERQRVKACTEREIFEALGMDYVPPKDRSV</sequence>
<feature type="region of interest" description="Disordered" evidence="6">
    <location>
        <begin position="638"/>
        <end position="658"/>
    </location>
</feature>
<feature type="region of interest" description="Disordered" evidence="6">
    <location>
        <begin position="374"/>
        <end position="494"/>
    </location>
</feature>
<dbReference type="GO" id="GO:0005634">
    <property type="term" value="C:nucleus"/>
    <property type="evidence" value="ECO:0007669"/>
    <property type="project" value="TreeGrafter"/>
</dbReference>
<dbReference type="Gene3D" id="3.30.210.10">
    <property type="entry name" value="DNA polymerase, thumb domain"/>
    <property type="match status" value="1"/>
</dbReference>
<feature type="region of interest" description="Disordered" evidence="6">
    <location>
        <begin position="882"/>
        <end position="902"/>
    </location>
</feature>
<feature type="compositionally biased region" description="Low complexity" evidence="6">
    <location>
        <begin position="332"/>
        <end position="343"/>
    </location>
</feature>
<dbReference type="AlphaFoldDB" id="A4HTN0"/>
<dbReference type="OMA" id="YVEEPAN"/>
<feature type="region of interest" description="Disordered" evidence="6">
    <location>
        <begin position="921"/>
        <end position="948"/>
    </location>
</feature>
<feature type="region of interest" description="Disordered" evidence="6">
    <location>
        <begin position="1388"/>
        <end position="1417"/>
    </location>
</feature>
<evidence type="ECO:0000256" key="4">
    <source>
        <dbReference type="ARBA" id="ARBA00022705"/>
    </source>
</evidence>
<dbReference type="KEGG" id="lif:LINJ_08_0840"/>
<dbReference type="InterPro" id="IPR002008">
    <property type="entry name" value="DNA_pol_X_beta-like"/>
</dbReference>
<gene>
    <name evidence="8" type="ORF">LINJ_08_0840</name>
</gene>
<dbReference type="InterPro" id="IPR029398">
    <property type="entry name" value="PolB_thumb"/>
</dbReference>
<evidence type="ECO:0000256" key="2">
    <source>
        <dbReference type="ARBA" id="ARBA00022679"/>
    </source>
</evidence>
<dbReference type="InterPro" id="IPR002054">
    <property type="entry name" value="DNA-dir_DNA_pol_X"/>
</dbReference>
<dbReference type="Proteomes" id="UP000008153">
    <property type="component" value="Chromosome 8"/>
</dbReference>
<feature type="compositionally biased region" description="Low complexity" evidence="6">
    <location>
        <begin position="131"/>
        <end position="143"/>
    </location>
</feature>
<dbReference type="VEuPathDB" id="TriTrypDB:LINF_080013400"/>
<name>A4HTN0_LEIIN</name>
<feature type="region of interest" description="Disordered" evidence="6">
    <location>
        <begin position="219"/>
        <end position="240"/>
    </location>
</feature>
<keyword evidence="1" id="KW-0237">DNA synthesis</keyword>
<protein>
    <submittedName>
        <fullName evidence="8">Putative mitochondrial DNA polymerase beta-PAK</fullName>
    </submittedName>
</protein>
<dbReference type="Gene3D" id="1.10.150.20">
    <property type="entry name" value="5' to 3' exonuclease, C-terminal subdomain"/>
    <property type="match status" value="1"/>
</dbReference>
<organism evidence="8 9">
    <name type="scientific">Leishmania infantum</name>
    <dbReference type="NCBI Taxonomy" id="5671"/>
    <lineage>
        <taxon>Eukaryota</taxon>
        <taxon>Discoba</taxon>
        <taxon>Euglenozoa</taxon>
        <taxon>Kinetoplastea</taxon>
        <taxon>Metakinetoplastina</taxon>
        <taxon>Trypanosomatida</taxon>
        <taxon>Trypanosomatidae</taxon>
        <taxon>Leishmaniinae</taxon>
        <taxon>Leishmania</taxon>
    </lineage>
</organism>
<feature type="domain" description="DNA-directed DNA polymerase X" evidence="7">
    <location>
        <begin position="957"/>
        <end position="1480"/>
    </location>
</feature>
<dbReference type="GO" id="GO:0003677">
    <property type="term" value="F:DNA binding"/>
    <property type="evidence" value="ECO:0007669"/>
    <property type="project" value="InterPro"/>
</dbReference>
<dbReference type="SMART" id="SM00483">
    <property type="entry name" value="POLXc"/>
    <property type="match status" value="1"/>
</dbReference>
<dbReference type="InterPro" id="IPR037160">
    <property type="entry name" value="DNA_Pol_thumb_sf"/>
</dbReference>
<dbReference type="eggNOG" id="KOG2534">
    <property type="taxonomic scope" value="Eukaryota"/>
</dbReference>
<feature type="compositionally biased region" description="Basic residues" evidence="6">
    <location>
        <begin position="476"/>
        <end position="493"/>
    </location>
</feature>
<keyword evidence="4" id="KW-0235">DNA replication</keyword>
<dbReference type="PRINTS" id="PR00870">
    <property type="entry name" value="DNAPOLXBETA"/>
</dbReference>
<keyword evidence="2" id="KW-0808">Transferase</keyword>
<dbReference type="InterPro" id="IPR028207">
    <property type="entry name" value="DNA_pol_B_palm_palm"/>
</dbReference>
<dbReference type="GeneID" id="5066766"/>
<dbReference type="Gene3D" id="3.30.460.10">
    <property type="entry name" value="Beta Polymerase, domain 2"/>
    <property type="match status" value="1"/>
</dbReference>
<evidence type="ECO:0000259" key="7">
    <source>
        <dbReference type="SMART" id="SM00483"/>
    </source>
</evidence>
<keyword evidence="3" id="KW-0548">Nucleotidyltransferase</keyword>
<feature type="compositionally biased region" description="Basic residues" evidence="6">
    <location>
        <begin position="793"/>
        <end position="803"/>
    </location>
</feature>
<feature type="compositionally biased region" description="Low complexity" evidence="6">
    <location>
        <begin position="645"/>
        <end position="656"/>
    </location>
</feature>
<feature type="compositionally biased region" description="Low complexity" evidence="6">
    <location>
        <begin position="921"/>
        <end position="937"/>
    </location>
</feature>
<dbReference type="PANTHER" id="PTHR11276:SF28">
    <property type="entry name" value="DNA POLYMERASE LAMBDA"/>
    <property type="match status" value="1"/>
</dbReference>
<feature type="compositionally biased region" description="Basic residues" evidence="6">
    <location>
        <begin position="422"/>
        <end position="431"/>
    </location>
</feature>
<dbReference type="Pfam" id="PF14791">
    <property type="entry name" value="DNA_pol_B_thumb"/>
    <property type="match status" value="1"/>
</dbReference>
<dbReference type="GO" id="GO:0006303">
    <property type="term" value="P:double-strand break repair via nonhomologous end joining"/>
    <property type="evidence" value="ECO:0007669"/>
    <property type="project" value="TreeGrafter"/>
</dbReference>
<dbReference type="PANTHER" id="PTHR11276">
    <property type="entry name" value="DNA POLYMERASE TYPE-X FAMILY MEMBER"/>
    <property type="match status" value="1"/>
</dbReference>
<dbReference type="RefSeq" id="XP_001463421.1">
    <property type="nucleotide sequence ID" value="XM_001463384.1"/>
</dbReference>
<feature type="compositionally biased region" description="Basic residues" evidence="6">
    <location>
        <begin position="115"/>
        <end position="128"/>
    </location>
</feature>
<dbReference type="InterPro" id="IPR043519">
    <property type="entry name" value="NT_sf"/>
</dbReference>
<accession>A4HTN0</accession>
<dbReference type="InParanoid" id="A4HTN0"/>
<feature type="compositionally biased region" description="Low complexity" evidence="6">
    <location>
        <begin position="1403"/>
        <end position="1417"/>
    </location>
</feature>
<feature type="compositionally biased region" description="Low complexity" evidence="6">
    <location>
        <begin position="733"/>
        <end position="745"/>
    </location>
</feature>
<dbReference type="STRING" id="5671.A4HTN0"/>
<dbReference type="SUPFAM" id="SSF81301">
    <property type="entry name" value="Nucleotidyltransferase"/>
    <property type="match status" value="1"/>
</dbReference>
<feature type="region of interest" description="Disordered" evidence="6">
    <location>
        <begin position="733"/>
        <end position="846"/>
    </location>
</feature>
<evidence type="ECO:0000256" key="3">
    <source>
        <dbReference type="ARBA" id="ARBA00022695"/>
    </source>
</evidence>
<dbReference type="SUPFAM" id="SSF81585">
    <property type="entry name" value="PsbU/PolX domain-like"/>
    <property type="match status" value="1"/>
</dbReference>
<evidence type="ECO:0000256" key="6">
    <source>
        <dbReference type="SAM" id="MobiDB-lite"/>
    </source>
</evidence>
<evidence type="ECO:0000256" key="1">
    <source>
        <dbReference type="ARBA" id="ARBA00022634"/>
    </source>
</evidence>
<feature type="region of interest" description="Disordered" evidence="6">
    <location>
        <begin position="112"/>
        <end position="143"/>
    </location>
</feature>
<dbReference type="InterPro" id="IPR022312">
    <property type="entry name" value="DNA_pol_X"/>
</dbReference>
<dbReference type="Pfam" id="PF14792">
    <property type="entry name" value="DNA_pol_B_palm"/>
    <property type="match status" value="1"/>
</dbReference>
<feature type="region of interest" description="Disordered" evidence="6">
    <location>
        <begin position="318"/>
        <end position="343"/>
    </location>
</feature>
<keyword evidence="9" id="KW-1185">Reference proteome</keyword>
<dbReference type="GO" id="GO:0003887">
    <property type="term" value="F:DNA-directed DNA polymerase activity"/>
    <property type="evidence" value="ECO:0007669"/>
    <property type="project" value="InterPro"/>
</dbReference>
<reference evidence="8 9" key="2">
    <citation type="journal article" date="2011" name="Genome Res.">
        <title>Chromosome and gene copy number variation allow major structural change between species and strains of Leishmania.</title>
        <authorList>
            <person name="Rogers M.B."/>
            <person name="Hilley J.D."/>
            <person name="Dickens N.J."/>
            <person name="Wilkes J."/>
            <person name="Bates P.A."/>
            <person name="Depledge D.P."/>
            <person name="Harris D."/>
            <person name="Her Y."/>
            <person name="Herzyk P."/>
            <person name="Imamura H."/>
            <person name="Otto T.D."/>
            <person name="Sanders M."/>
            <person name="Seeger K."/>
            <person name="Dujardin J.C."/>
            <person name="Berriman M."/>
            <person name="Smith D.F."/>
            <person name="Hertz-Fowler C."/>
            <person name="Mottram J.C."/>
        </authorList>
    </citation>
    <scope>NUCLEOTIDE SEQUENCE [LARGE SCALE GENOMIC DNA]</scope>
    <source>
        <strain evidence="8 9">JPCM5</strain>
    </source>
</reference>
<feature type="region of interest" description="Disordered" evidence="6">
    <location>
        <begin position="574"/>
        <end position="619"/>
    </location>
</feature>
<evidence type="ECO:0000256" key="5">
    <source>
        <dbReference type="PIRSR" id="PIRSR622312-50"/>
    </source>
</evidence>
<evidence type="ECO:0000313" key="8">
    <source>
        <dbReference type="EMBL" id="CAM65785.1"/>
    </source>
</evidence>
<reference evidence="8 9" key="1">
    <citation type="journal article" date="2007" name="Nat. Genet.">
        <title>Comparative genomic analysis of three Leishmania species that cause diverse human disease.</title>
        <authorList>
            <person name="Peacock C.S."/>
            <person name="Seeger K."/>
            <person name="Harris D."/>
            <person name="Murphy L."/>
            <person name="Ruiz J.C."/>
            <person name="Quail M.A."/>
            <person name="Peters N."/>
            <person name="Adlem E."/>
            <person name="Tivey A."/>
            <person name="Aslett M."/>
            <person name="Kerhornou A."/>
            <person name="Ivens A."/>
            <person name="Fraser A."/>
            <person name="Rajandream M.A."/>
            <person name="Carver T."/>
            <person name="Norbertczak H."/>
            <person name="Chillingworth T."/>
            <person name="Hance Z."/>
            <person name="Jagels K."/>
            <person name="Moule S."/>
            <person name="Ormond D."/>
            <person name="Rutter S."/>
            <person name="Squares R."/>
            <person name="Whitehead S."/>
            <person name="Rabbinowitsch E."/>
            <person name="Arrowsmith C."/>
            <person name="White B."/>
            <person name="Thurston S."/>
            <person name="Bringaud F."/>
            <person name="Baldauf S.L."/>
            <person name="Faulconbridge A."/>
            <person name="Jeffares D."/>
            <person name="Depledge D.P."/>
            <person name="Oyola S.O."/>
            <person name="Hilley J.D."/>
            <person name="Brito L.O."/>
            <person name="Tosi L.R."/>
            <person name="Barrell B."/>
            <person name="Cruz A.K."/>
            <person name="Mottram J.C."/>
            <person name="Smith D.F."/>
            <person name="Berriman M."/>
        </authorList>
    </citation>
    <scope>NUCLEOTIDE SEQUENCE [LARGE SCALE GENOMIC DNA]</scope>
    <source>
        <strain evidence="8 9">JPCM5</strain>
    </source>
</reference>
<feature type="compositionally biased region" description="Low complexity" evidence="6">
    <location>
        <begin position="759"/>
        <end position="775"/>
    </location>
</feature>
<feature type="active site" description="Nucleophile; Schiff-base intermediate with DNA; for 5'-dRP lyase activity" evidence="5">
    <location>
        <position position="1065"/>
    </location>
</feature>
<evidence type="ECO:0000313" key="9">
    <source>
        <dbReference type="Proteomes" id="UP000008153"/>
    </source>
</evidence>
<feature type="compositionally biased region" description="Low complexity" evidence="6">
    <location>
        <begin position="806"/>
        <end position="829"/>
    </location>
</feature>
<proteinExistence type="predicted"/>